<keyword evidence="5" id="KW-1185">Reference proteome</keyword>
<dbReference type="InterPro" id="IPR001453">
    <property type="entry name" value="MoaB/Mog_dom"/>
</dbReference>
<dbReference type="SMART" id="SM00852">
    <property type="entry name" value="MoCF_biosynth"/>
    <property type="match status" value="1"/>
</dbReference>
<name>A0A848BYH5_9FIRM</name>
<comment type="caution">
    <text evidence="3">The sequence shown here is derived from an EMBL/GenBank/DDBJ whole genome shotgun (WGS) entry which is preliminary data.</text>
</comment>
<evidence type="ECO:0000313" key="2">
    <source>
        <dbReference type="EMBL" id="MFG6273450.1"/>
    </source>
</evidence>
<dbReference type="Proteomes" id="UP000591071">
    <property type="component" value="Unassembled WGS sequence"/>
</dbReference>
<feature type="domain" description="MoaB/Mog" evidence="1">
    <location>
        <begin position="6"/>
        <end position="149"/>
    </location>
</feature>
<dbReference type="EMBL" id="JABAFG010000009">
    <property type="protein sequence ID" value="NME28326.1"/>
    <property type="molecule type" value="Genomic_DNA"/>
</dbReference>
<dbReference type="SUPFAM" id="SSF53218">
    <property type="entry name" value="Molybdenum cofactor biosynthesis proteins"/>
    <property type="match status" value="1"/>
</dbReference>
<evidence type="ECO:0000313" key="3">
    <source>
        <dbReference type="EMBL" id="NME28326.1"/>
    </source>
</evidence>
<dbReference type="Gene3D" id="3.40.980.10">
    <property type="entry name" value="MoaB/Mog-like domain"/>
    <property type="match status" value="1"/>
</dbReference>
<protein>
    <submittedName>
        <fullName evidence="3">Molybdopterin-binding protein</fullName>
    </submittedName>
</protein>
<dbReference type="Proteomes" id="UP001605989">
    <property type="component" value="Unassembled WGS sequence"/>
</dbReference>
<reference evidence="3 4" key="1">
    <citation type="submission" date="2020-04" db="EMBL/GenBank/DDBJ databases">
        <authorList>
            <person name="Hitch T.C.A."/>
            <person name="Wylensek D."/>
            <person name="Clavel T."/>
        </authorList>
    </citation>
    <scope>NUCLEOTIDE SEQUENCE [LARGE SCALE GENOMIC DNA]</scope>
    <source>
        <strain evidence="3 4">Oil-RF-744-FAT-WT-6-1</strain>
    </source>
</reference>
<dbReference type="RefSeq" id="WP_059075428.1">
    <property type="nucleotide sequence ID" value="NZ_CP011940.1"/>
</dbReference>
<accession>A0A848BYH5</accession>
<evidence type="ECO:0000313" key="5">
    <source>
        <dbReference type="Proteomes" id="UP001605989"/>
    </source>
</evidence>
<dbReference type="Pfam" id="PF00994">
    <property type="entry name" value="MoCF_biosynth"/>
    <property type="match status" value="1"/>
</dbReference>
<dbReference type="InterPro" id="IPR036425">
    <property type="entry name" value="MoaB/Mog-like_dom_sf"/>
</dbReference>
<evidence type="ECO:0000259" key="1">
    <source>
        <dbReference type="SMART" id="SM00852"/>
    </source>
</evidence>
<gene>
    <name evidence="2" type="ORF">ACGTZG_09645</name>
    <name evidence="3" type="ORF">HF872_06780</name>
</gene>
<dbReference type="EMBL" id="JBIEKR010000007">
    <property type="protein sequence ID" value="MFG6273450.1"/>
    <property type="molecule type" value="Genomic_DNA"/>
</dbReference>
<evidence type="ECO:0000313" key="4">
    <source>
        <dbReference type="Proteomes" id="UP000591071"/>
    </source>
</evidence>
<dbReference type="KEGG" id="mhw:ACT01_06210"/>
<proteinExistence type="predicted"/>
<sequence length="167" mass="17742">MIDTATIIPTGDEIKAGIVFDTDSAAVVQQLVRYNPEMQITRIAPVTDEEDKIEQAIRKAAAASDLVVLIGGSGGGHRYSSTLGKDFTHTALEAMLSPSASRQLFGKNGHLWSCLVCGRLGDALVLNLPGPFVEASAAIEAFVKNAASDDLERINAAMAEAVRKQYP</sequence>
<organism evidence="3 4">
    <name type="scientific">Megasphaera hexanoica</name>
    <dbReference type="NCBI Taxonomy" id="1675036"/>
    <lineage>
        <taxon>Bacteria</taxon>
        <taxon>Bacillati</taxon>
        <taxon>Bacillota</taxon>
        <taxon>Negativicutes</taxon>
        <taxon>Veillonellales</taxon>
        <taxon>Veillonellaceae</taxon>
        <taxon>Megasphaera</taxon>
    </lineage>
</organism>
<dbReference type="AlphaFoldDB" id="A0A848BYH5"/>
<reference evidence="2 5" key="2">
    <citation type="submission" date="2024-10" db="EMBL/GenBank/DDBJ databases">
        <authorList>
            <person name="Sang B.-I."/>
            <person name="Prabhaharan D."/>
        </authorList>
    </citation>
    <scope>NUCLEOTIDE SEQUENCE [LARGE SCALE GENOMIC DNA]</scope>
    <source>
        <strain evidence="2 5">MH</strain>
    </source>
</reference>